<dbReference type="InterPro" id="IPR032710">
    <property type="entry name" value="NTF2-like_dom_sf"/>
</dbReference>
<protein>
    <submittedName>
        <fullName evidence="1">Nuclear transport factor 2 family protein</fullName>
    </submittedName>
</protein>
<proteinExistence type="predicted"/>
<evidence type="ECO:0000313" key="2">
    <source>
        <dbReference type="Proteomes" id="UP000664857"/>
    </source>
</evidence>
<dbReference type="Pfam" id="PF12893">
    <property type="entry name" value="Lumazine_bd_2"/>
    <property type="match status" value="1"/>
</dbReference>
<reference evidence="1 2" key="1">
    <citation type="submission" date="2021-03" db="EMBL/GenBank/DDBJ databases">
        <title>Enterococcal diversity collection.</title>
        <authorList>
            <person name="Gilmore M.S."/>
            <person name="Schwartzman J."/>
            <person name="Van Tyne D."/>
            <person name="Martin M."/>
            <person name="Earl A.M."/>
            <person name="Manson A.L."/>
            <person name="Straub T."/>
            <person name="Salamzade R."/>
            <person name="Saavedra J."/>
            <person name="Lebreton F."/>
            <person name="Prichula J."/>
            <person name="Schaufler K."/>
            <person name="Gaca A."/>
            <person name="Sgardioli B."/>
            <person name="Wagenaar J."/>
            <person name="Strong T."/>
        </authorList>
    </citation>
    <scope>NUCLEOTIDE SEQUENCE [LARGE SCALE GENOMIC DNA]</scope>
    <source>
        <strain evidence="1 2">DIV0080</strain>
    </source>
</reference>
<dbReference type="InterPro" id="IPR039437">
    <property type="entry name" value="FrzH/put_lumazine-bd"/>
</dbReference>
<dbReference type="EMBL" id="JAFLVX010000025">
    <property type="protein sequence ID" value="MBO0477421.1"/>
    <property type="molecule type" value="Genomic_DNA"/>
</dbReference>
<keyword evidence="2" id="KW-1185">Reference proteome</keyword>
<dbReference type="Gene3D" id="3.10.450.50">
    <property type="match status" value="1"/>
</dbReference>
<sequence length="120" mass="13632">MRKSIDEVKQVIDQYRTSVFSGDEKLLRKVFHPNAQMNGYMNSQLVLGTPELFFEEIGSKPAMKEPFKATITYLKVTGRIANVVLYATGFYGDGVVEDHFQLLKGPNGHWKIISKCFITL</sequence>
<dbReference type="Proteomes" id="UP000664857">
    <property type="component" value="Unassembled WGS sequence"/>
</dbReference>
<comment type="caution">
    <text evidence="1">The sequence shown here is derived from an EMBL/GenBank/DDBJ whole genome shotgun (WGS) entry which is preliminary data.</text>
</comment>
<evidence type="ECO:0000313" key="1">
    <source>
        <dbReference type="EMBL" id="MBO0477421.1"/>
    </source>
</evidence>
<name>A0ABS3HUI9_9ENTE</name>
<organism evidence="1 2">
    <name type="scientific">Candidatus Vagococcus giribetii</name>
    <dbReference type="NCBI Taxonomy" id="2230876"/>
    <lineage>
        <taxon>Bacteria</taxon>
        <taxon>Bacillati</taxon>
        <taxon>Bacillota</taxon>
        <taxon>Bacilli</taxon>
        <taxon>Lactobacillales</taxon>
        <taxon>Enterococcaceae</taxon>
        <taxon>Vagococcus</taxon>
    </lineage>
</organism>
<dbReference type="SUPFAM" id="SSF54427">
    <property type="entry name" value="NTF2-like"/>
    <property type="match status" value="1"/>
</dbReference>
<gene>
    <name evidence="1" type="ORF">DOK76_10080</name>
</gene>
<accession>A0ABS3HUI9</accession>